<dbReference type="GO" id="GO:0000049">
    <property type="term" value="F:tRNA binding"/>
    <property type="evidence" value="ECO:0007669"/>
    <property type="project" value="InterPro"/>
</dbReference>
<dbReference type="GO" id="GO:0005737">
    <property type="term" value="C:cytoplasm"/>
    <property type="evidence" value="ECO:0007669"/>
    <property type="project" value="UniProtKB-SubCell"/>
</dbReference>
<keyword evidence="9 13" id="KW-0460">Magnesium</keyword>
<name>A0A0X9WAC9_9GAMM</name>
<evidence type="ECO:0000256" key="13">
    <source>
        <dbReference type="HAMAP-Rule" id="MF_00281"/>
    </source>
</evidence>
<keyword evidence="11 13" id="KW-0030">Aminoacyl-tRNA synthetase</keyword>
<comment type="subunit">
    <text evidence="3 13">Tetramer of two alpha and two beta subunits.</text>
</comment>
<dbReference type="Gene3D" id="3.30.930.10">
    <property type="entry name" value="Bira Bifunctional Protein, Domain 2"/>
    <property type="match status" value="1"/>
</dbReference>
<evidence type="ECO:0000256" key="9">
    <source>
        <dbReference type="ARBA" id="ARBA00022842"/>
    </source>
</evidence>
<keyword evidence="16" id="KW-1185">Reference proteome</keyword>
<dbReference type="STRING" id="634113.AUT07_00256"/>
<comment type="subcellular location">
    <subcellularLocation>
        <location evidence="1 13">Cytoplasm</location>
    </subcellularLocation>
</comment>
<evidence type="ECO:0000256" key="11">
    <source>
        <dbReference type="ARBA" id="ARBA00023146"/>
    </source>
</evidence>
<evidence type="ECO:0000256" key="4">
    <source>
        <dbReference type="ARBA" id="ARBA00022490"/>
    </source>
</evidence>
<dbReference type="InterPro" id="IPR002319">
    <property type="entry name" value="Phenylalanyl-tRNA_Synthase"/>
</dbReference>
<keyword evidence="7 13" id="KW-0547">Nucleotide-binding</keyword>
<dbReference type="OrthoDB" id="9800719at2"/>
<dbReference type="FunFam" id="3.30.930.10:FF:000003">
    <property type="entry name" value="Phenylalanine--tRNA ligase alpha subunit"/>
    <property type="match status" value="1"/>
</dbReference>
<evidence type="ECO:0000256" key="7">
    <source>
        <dbReference type="ARBA" id="ARBA00022741"/>
    </source>
</evidence>
<dbReference type="EMBL" id="CP013920">
    <property type="protein sequence ID" value="AMA64838.1"/>
    <property type="molecule type" value="Genomic_DNA"/>
</dbReference>
<keyword evidence="10 13" id="KW-0648">Protein biosynthesis</keyword>
<comment type="cofactor">
    <cofactor evidence="13">
        <name>Mg(2+)</name>
        <dbReference type="ChEBI" id="CHEBI:18420"/>
    </cofactor>
    <text evidence="13">Binds 2 magnesium ions per tetramer.</text>
</comment>
<organism evidence="15 16">
    <name type="scientific">Candidatus Arsenophonus lipoptenae</name>
    <dbReference type="NCBI Taxonomy" id="634113"/>
    <lineage>
        <taxon>Bacteria</taxon>
        <taxon>Pseudomonadati</taxon>
        <taxon>Pseudomonadota</taxon>
        <taxon>Gammaproteobacteria</taxon>
        <taxon>Enterobacterales</taxon>
        <taxon>Morganellaceae</taxon>
        <taxon>Arsenophonus</taxon>
    </lineage>
</organism>
<evidence type="ECO:0000313" key="15">
    <source>
        <dbReference type="EMBL" id="AMA64838.1"/>
    </source>
</evidence>
<evidence type="ECO:0000313" key="16">
    <source>
        <dbReference type="Proteomes" id="UP000069926"/>
    </source>
</evidence>
<feature type="domain" description="Aminoacyl-transfer RNA synthetases class-II family profile" evidence="14">
    <location>
        <begin position="116"/>
        <end position="325"/>
    </location>
</feature>
<evidence type="ECO:0000256" key="5">
    <source>
        <dbReference type="ARBA" id="ARBA00022598"/>
    </source>
</evidence>
<keyword evidence="5 13" id="KW-0436">Ligase</keyword>
<dbReference type="InterPro" id="IPR006195">
    <property type="entry name" value="aa-tRNA-synth_II"/>
</dbReference>
<dbReference type="RefSeq" id="WP_066283128.1">
    <property type="nucleotide sequence ID" value="NZ_CP013920.1"/>
</dbReference>
<dbReference type="InterPro" id="IPR022911">
    <property type="entry name" value="Phe_tRNA_ligase_alpha1_bac"/>
</dbReference>
<sequence>MLHLVKLVAQAKTAIAKAQDVATLNSIKVEFLGKKGHIKIYMLKLHNFTVEKRPIMGKAINQAKKNIQNLLNIRQEQLKNIILSDKLQKETIDISLPGRQTEVGNLHPITRTIDRIEKFFRALGFSIVYGPEIEDNYHNFDALNIPDYHPSRNIHDTFWFDTNRLLRTQTSSVQIRSMKGKQPPIRIIAPGRVYRNDFDKTHTPMFHQTEGLIVDQHVKFTNLKSILYDFLNYFFETKICIRFRPSYFPFTKLSAEIDVMHKNDKWLEILGCGMIHPNVLNNVGINPNLYSGFAFGIGMERLTMLRYEVTDLRAFFQNDLRFLKQFR</sequence>
<evidence type="ECO:0000256" key="8">
    <source>
        <dbReference type="ARBA" id="ARBA00022840"/>
    </source>
</evidence>
<dbReference type="NCBIfam" id="TIGR00468">
    <property type="entry name" value="pheS"/>
    <property type="match status" value="1"/>
</dbReference>
<gene>
    <name evidence="13 15" type="primary">pheS</name>
    <name evidence="15" type="ORF">AUT07_00256</name>
</gene>
<keyword evidence="8 13" id="KW-0067">ATP-binding</keyword>
<protein>
    <recommendedName>
        <fullName evidence="13">Phenylalanine--tRNA ligase alpha subunit</fullName>
        <ecNumber evidence="13">6.1.1.20</ecNumber>
    </recommendedName>
    <alternativeName>
        <fullName evidence="13">Phenylalanyl-tRNA synthetase alpha subunit</fullName>
        <shortName evidence="13">PheRS</shortName>
    </alternativeName>
</protein>
<comment type="caution">
    <text evidence="13">Lacks conserved residue(s) required for the propagation of feature annotation.</text>
</comment>
<dbReference type="AlphaFoldDB" id="A0A0X9WAC9"/>
<dbReference type="Pfam" id="PF02912">
    <property type="entry name" value="Phe_tRNA-synt_N"/>
    <property type="match status" value="1"/>
</dbReference>
<dbReference type="GO" id="GO:0006432">
    <property type="term" value="P:phenylalanyl-tRNA aminoacylation"/>
    <property type="evidence" value="ECO:0007669"/>
    <property type="project" value="UniProtKB-UniRule"/>
</dbReference>
<dbReference type="GO" id="GO:0005524">
    <property type="term" value="F:ATP binding"/>
    <property type="evidence" value="ECO:0007669"/>
    <property type="project" value="UniProtKB-UniRule"/>
</dbReference>
<comment type="similarity">
    <text evidence="2 13">Belongs to the class-II aminoacyl-tRNA synthetase family. Phe-tRNA synthetase alpha subunit type 1 subfamily.</text>
</comment>
<dbReference type="GO" id="GO:0004826">
    <property type="term" value="F:phenylalanine-tRNA ligase activity"/>
    <property type="evidence" value="ECO:0007669"/>
    <property type="project" value="UniProtKB-UniRule"/>
</dbReference>
<evidence type="ECO:0000256" key="2">
    <source>
        <dbReference type="ARBA" id="ARBA00010207"/>
    </source>
</evidence>
<dbReference type="SUPFAM" id="SSF46589">
    <property type="entry name" value="tRNA-binding arm"/>
    <property type="match status" value="1"/>
</dbReference>
<dbReference type="PATRIC" id="fig|634113.3.peg.247"/>
<proteinExistence type="inferred from homology"/>
<evidence type="ECO:0000256" key="1">
    <source>
        <dbReference type="ARBA" id="ARBA00004496"/>
    </source>
</evidence>
<dbReference type="PANTHER" id="PTHR11538">
    <property type="entry name" value="PHENYLALANYL-TRNA SYNTHETASE"/>
    <property type="match status" value="1"/>
</dbReference>
<evidence type="ECO:0000256" key="6">
    <source>
        <dbReference type="ARBA" id="ARBA00022723"/>
    </source>
</evidence>
<dbReference type="InterPro" id="IPR004529">
    <property type="entry name" value="Phe-tRNA-synth_IIc_asu"/>
</dbReference>
<dbReference type="Pfam" id="PF01409">
    <property type="entry name" value="tRNA-synt_2d"/>
    <property type="match status" value="1"/>
</dbReference>
<dbReference type="InterPro" id="IPR004188">
    <property type="entry name" value="Phe-tRNA_ligase_II_N"/>
</dbReference>
<comment type="catalytic activity">
    <reaction evidence="12 13">
        <text>tRNA(Phe) + L-phenylalanine + ATP = L-phenylalanyl-tRNA(Phe) + AMP + diphosphate + H(+)</text>
        <dbReference type="Rhea" id="RHEA:19413"/>
        <dbReference type="Rhea" id="RHEA-COMP:9668"/>
        <dbReference type="Rhea" id="RHEA-COMP:9699"/>
        <dbReference type="ChEBI" id="CHEBI:15378"/>
        <dbReference type="ChEBI" id="CHEBI:30616"/>
        <dbReference type="ChEBI" id="CHEBI:33019"/>
        <dbReference type="ChEBI" id="CHEBI:58095"/>
        <dbReference type="ChEBI" id="CHEBI:78442"/>
        <dbReference type="ChEBI" id="CHEBI:78531"/>
        <dbReference type="ChEBI" id="CHEBI:456215"/>
        <dbReference type="EC" id="6.1.1.20"/>
    </reaction>
</comment>
<dbReference type="HAMAP" id="MF_00281">
    <property type="entry name" value="Phe_tRNA_synth_alpha1"/>
    <property type="match status" value="1"/>
</dbReference>
<dbReference type="PANTHER" id="PTHR11538:SF41">
    <property type="entry name" value="PHENYLALANINE--TRNA LIGASE, MITOCHONDRIAL"/>
    <property type="match status" value="1"/>
</dbReference>
<dbReference type="KEGG" id="asy:AUT07_00256"/>
<dbReference type="CDD" id="cd00496">
    <property type="entry name" value="PheRS_alpha_core"/>
    <property type="match status" value="1"/>
</dbReference>
<dbReference type="GO" id="GO:0000287">
    <property type="term" value="F:magnesium ion binding"/>
    <property type="evidence" value="ECO:0007669"/>
    <property type="project" value="UniProtKB-UniRule"/>
</dbReference>
<evidence type="ECO:0000256" key="12">
    <source>
        <dbReference type="ARBA" id="ARBA00049255"/>
    </source>
</evidence>
<reference evidence="15 16" key="1">
    <citation type="submission" date="2016-01" db="EMBL/GenBank/DDBJ databases">
        <title>Genome sequence of Ca. Arsenophonus lipopteni, the exclusive symbiont of a blood sucking fly Lipoptena cervi (Diptera: Hippoboscidae).</title>
        <authorList>
            <person name="Novakova E."/>
            <person name="Hypsa V."/>
            <person name="Nguyen P."/>
            <person name="Husnik F."/>
            <person name="Darby A.C."/>
        </authorList>
    </citation>
    <scope>NUCLEOTIDE SEQUENCE [LARGE SCALE GENOMIC DNA]</scope>
    <source>
        <strain evidence="15 16">CB</strain>
    </source>
</reference>
<evidence type="ECO:0000259" key="14">
    <source>
        <dbReference type="PROSITE" id="PS50862"/>
    </source>
</evidence>
<dbReference type="Proteomes" id="UP000069926">
    <property type="component" value="Chromosome"/>
</dbReference>
<evidence type="ECO:0000256" key="3">
    <source>
        <dbReference type="ARBA" id="ARBA00011209"/>
    </source>
</evidence>
<dbReference type="SUPFAM" id="SSF55681">
    <property type="entry name" value="Class II aaRS and biotin synthetases"/>
    <property type="match status" value="1"/>
</dbReference>
<dbReference type="InterPro" id="IPR045864">
    <property type="entry name" value="aa-tRNA-synth_II/BPL/LPL"/>
</dbReference>
<keyword evidence="6 13" id="KW-0479">Metal-binding</keyword>
<accession>A0A0X9WAC9</accession>
<keyword evidence="4 13" id="KW-0963">Cytoplasm</keyword>
<dbReference type="InterPro" id="IPR010978">
    <property type="entry name" value="tRNA-bd_arm"/>
</dbReference>
<evidence type="ECO:0000256" key="10">
    <source>
        <dbReference type="ARBA" id="ARBA00022917"/>
    </source>
</evidence>
<dbReference type="PROSITE" id="PS50862">
    <property type="entry name" value="AA_TRNA_LIGASE_II"/>
    <property type="match status" value="1"/>
</dbReference>
<dbReference type="EC" id="6.1.1.20" evidence="13"/>